<evidence type="ECO:0000313" key="3">
    <source>
        <dbReference type="EMBL" id="MDM8275385.1"/>
    </source>
</evidence>
<proteinExistence type="predicted"/>
<dbReference type="InterPro" id="IPR051471">
    <property type="entry name" value="Bacterial_PTS_sugar_comp"/>
</dbReference>
<protein>
    <submittedName>
        <fullName evidence="3">PTS fructose transporter subunit IIA</fullName>
    </submittedName>
</protein>
<dbReference type="PANTHER" id="PTHR33799">
    <property type="entry name" value="PTS PERMEASE-RELATED-RELATED"/>
    <property type="match status" value="1"/>
</dbReference>
<dbReference type="EMBL" id="JAUDDZ010000010">
    <property type="protein sequence ID" value="MDM8275385.1"/>
    <property type="molecule type" value="Genomic_DNA"/>
</dbReference>
<comment type="caution">
    <text evidence="3">The sequence shown here is derived from an EMBL/GenBank/DDBJ whole genome shotgun (WGS) entry which is preliminary data.</text>
</comment>
<reference evidence="4" key="1">
    <citation type="submission" date="2023-06" db="EMBL/GenBank/DDBJ databases">
        <title>Identification and characterization of horizontal gene transfer across gut microbiota members of farm animals based on homology search.</title>
        <authorList>
            <person name="Zeman M."/>
            <person name="Kubasova T."/>
            <person name="Jahodarova E."/>
            <person name="Nykrynova M."/>
            <person name="Rychlik I."/>
        </authorList>
    </citation>
    <scope>NUCLEOTIDE SEQUENCE [LARGE SCALE GENOMIC DNA]</scope>
    <source>
        <strain evidence="4">154_Feed</strain>
    </source>
</reference>
<dbReference type="PROSITE" id="PS51096">
    <property type="entry name" value="PTS_EIIA_TYPE_4"/>
    <property type="match status" value="1"/>
</dbReference>
<keyword evidence="1" id="KW-0808">Transferase</keyword>
<feature type="domain" description="PTS EIIA type-4" evidence="2">
    <location>
        <begin position="1"/>
        <end position="141"/>
    </location>
</feature>
<dbReference type="Gene3D" id="3.40.50.510">
    <property type="entry name" value="Phosphotransferase system, mannose-type IIA component"/>
    <property type="match status" value="1"/>
</dbReference>
<evidence type="ECO:0000313" key="4">
    <source>
        <dbReference type="Proteomes" id="UP001529421"/>
    </source>
</evidence>
<keyword evidence="4" id="KW-1185">Reference proteome</keyword>
<dbReference type="Proteomes" id="UP001529421">
    <property type="component" value="Unassembled WGS sequence"/>
</dbReference>
<dbReference type="Pfam" id="PF03610">
    <property type="entry name" value="EIIA-man"/>
    <property type="match status" value="1"/>
</dbReference>
<dbReference type="PANTHER" id="PTHR33799:SF1">
    <property type="entry name" value="PTS SYSTEM MANNOSE-SPECIFIC EIIAB COMPONENT-RELATED"/>
    <property type="match status" value="1"/>
</dbReference>
<dbReference type="InterPro" id="IPR004701">
    <property type="entry name" value="PTS_EIIA_man-typ"/>
</dbReference>
<organism evidence="3 4">
    <name type="scientific">Enorma phocaeensis</name>
    <dbReference type="NCBI Taxonomy" id="1871019"/>
    <lineage>
        <taxon>Bacteria</taxon>
        <taxon>Bacillati</taxon>
        <taxon>Actinomycetota</taxon>
        <taxon>Coriobacteriia</taxon>
        <taxon>Coriobacteriales</taxon>
        <taxon>Coriobacteriaceae</taxon>
        <taxon>Enorma</taxon>
    </lineage>
</organism>
<name>A0ABT7VA58_9ACTN</name>
<dbReference type="InterPro" id="IPR036662">
    <property type="entry name" value="PTS_EIIA_man-typ_sf"/>
</dbReference>
<sequence length="141" mass="15094">MRHMVIASHAHFAAGISEALALLGGGSAVDIKVICAFVDGKNDIAQAVADTLSEIPAEDEVLVCTDIFGGSVNNEFTNVLQQRDNIHLVTNMNLPLLISLLFSINEPDLAAAIRVAVSTDEVRPKYCNDELAALNADDEEF</sequence>
<evidence type="ECO:0000259" key="2">
    <source>
        <dbReference type="PROSITE" id="PS51096"/>
    </source>
</evidence>
<evidence type="ECO:0000256" key="1">
    <source>
        <dbReference type="ARBA" id="ARBA00022679"/>
    </source>
</evidence>
<reference evidence="3 4" key="2">
    <citation type="submission" date="2023-06" db="EMBL/GenBank/DDBJ databases">
        <authorList>
            <person name="Zeman M."/>
            <person name="Kubasova T."/>
            <person name="Jahodarova E."/>
            <person name="Nykrynova M."/>
            <person name="Rychlik I."/>
        </authorList>
    </citation>
    <scope>NUCLEOTIDE SEQUENCE [LARGE SCALE GENOMIC DNA]</scope>
    <source>
        <strain evidence="3 4">154_Feed</strain>
    </source>
</reference>
<dbReference type="RefSeq" id="WP_289545388.1">
    <property type="nucleotide sequence ID" value="NZ_JAUDDZ010000010.1"/>
</dbReference>
<accession>A0ABT7VA58</accession>
<gene>
    <name evidence="3" type="ORF">QUW28_07760</name>
</gene>
<dbReference type="SUPFAM" id="SSF53062">
    <property type="entry name" value="PTS system fructose IIA component-like"/>
    <property type="match status" value="1"/>
</dbReference>